<sequence>MKLLCVPLAALAVLMTPLAATATTTLTSTGIPFVFSVTDLATDDGIQAGISDMRYWREYRVSALPHPPGSPGYYGHETRSLVPVKTAAETIWASTQAGTAGPFGDFRQELHTTDAFEQNALWNLAWTSASDSATFTMAPHTRLSFDYTVTVSIDMQFDTEKQIGTYYFTHLGYGVGIGFPAHDIAYRDDLTTPLSNYTKELHFTGFMDNNTDYYQYDARIGLSSQLGSEINAPTLPVPEPGTYGMLLAGLGVIGYAMRKRKA</sequence>
<gene>
    <name evidence="3" type="ORF">GCM10007388_23510</name>
</gene>
<proteinExistence type="predicted"/>
<evidence type="ECO:0000313" key="3">
    <source>
        <dbReference type="EMBL" id="GGY89317.1"/>
    </source>
</evidence>
<dbReference type="AlphaFoldDB" id="A0AA87Y3J3"/>
<reference evidence="3" key="1">
    <citation type="journal article" date="2014" name="Int. J. Syst. Evol. Microbiol.">
        <title>Complete genome sequence of Corynebacterium casei LMG S-19264T (=DSM 44701T), isolated from a smear-ripened cheese.</title>
        <authorList>
            <consortium name="US DOE Joint Genome Institute (JGI-PGF)"/>
            <person name="Walter F."/>
            <person name="Albersmeier A."/>
            <person name="Kalinowski J."/>
            <person name="Ruckert C."/>
        </authorList>
    </citation>
    <scope>NUCLEOTIDE SEQUENCE</scope>
    <source>
        <strain evidence="3">KCTC 12344</strain>
    </source>
</reference>
<protein>
    <recommendedName>
        <fullName evidence="2">Ice-binding protein C-terminal domain-containing protein</fullName>
    </recommendedName>
</protein>
<reference evidence="3" key="2">
    <citation type="submission" date="2022-12" db="EMBL/GenBank/DDBJ databases">
        <authorList>
            <person name="Sun Q."/>
            <person name="Kim S."/>
        </authorList>
    </citation>
    <scope>NUCLEOTIDE SEQUENCE</scope>
    <source>
        <strain evidence="3">KCTC 12344</strain>
    </source>
</reference>
<dbReference type="InterPro" id="IPR013424">
    <property type="entry name" value="Ice-binding_C"/>
</dbReference>
<dbReference type="Pfam" id="PF07589">
    <property type="entry name" value="PEP-CTERM"/>
    <property type="match status" value="1"/>
</dbReference>
<accession>A0AA87Y3J3</accession>
<organism evidence="3 4">
    <name type="scientific">Pseudoduganella plicata</name>
    <dbReference type="NCBI Taxonomy" id="321984"/>
    <lineage>
        <taxon>Bacteria</taxon>
        <taxon>Pseudomonadati</taxon>
        <taxon>Pseudomonadota</taxon>
        <taxon>Betaproteobacteria</taxon>
        <taxon>Burkholderiales</taxon>
        <taxon>Oxalobacteraceae</taxon>
        <taxon>Telluria group</taxon>
        <taxon>Pseudoduganella</taxon>
    </lineage>
</organism>
<dbReference type="NCBIfam" id="TIGR02595">
    <property type="entry name" value="PEP_CTERM"/>
    <property type="match status" value="1"/>
</dbReference>
<evidence type="ECO:0000256" key="1">
    <source>
        <dbReference type="SAM" id="SignalP"/>
    </source>
</evidence>
<evidence type="ECO:0000259" key="2">
    <source>
        <dbReference type="Pfam" id="PF07589"/>
    </source>
</evidence>
<feature type="domain" description="Ice-binding protein C-terminal" evidence="2">
    <location>
        <begin position="236"/>
        <end position="261"/>
    </location>
</feature>
<dbReference type="RefSeq" id="WP_229466407.1">
    <property type="nucleotide sequence ID" value="NZ_BMWW01000003.1"/>
</dbReference>
<feature type="chain" id="PRO_5041718065" description="Ice-binding protein C-terminal domain-containing protein" evidence="1">
    <location>
        <begin position="23"/>
        <end position="262"/>
    </location>
</feature>
<comment type="caution">
    <text evidence="3">The sequence shown here is derived from an EMBL/GenBank/DDBJ whole genome shotgun (WGS) entry which is preliminary data.</text>
</comment>
<keyword evidence="1" id="KW-0732">Signal</keyword>
<name>A0AA87Y3J3_9BURK</name>
<feature type="signal peptide" evidence="1">
    <location>
        <begin position="1"/>
        <end position="22"/>
    </location>
</feature>
<evidence type="ECO:0000313" key="4">
    <source>
        <dbReference type="Proteomes" id="UP000619512"/>
    </source>
</evidence>
<dbReference type="EMBL" id="BMWW01000003">
    <property type="protein sequence ID" value="GGY89317.1"/>
    <property type="molecule type" value="Genomic_DNA"/>
</dbReference>
<dbReference type="Proteomes" id="UP000619512">
    <property type="component" value="Unassembled WGS sequence"/>
</dbReference>